<dbReference type="FunFam" id="3.30.565.10:FF:000003">
    <property type="entry name" value="DNA mismatch repair endonuclease MutL"/>
    <property type="match status" value="1"/>
</dbReference>
<dbReference type="GO" id="GO:0032300">
    <property type="term" value="C:mismatch repair complex"/>
    <property type="evidence" value="ECO:0007669"/>
    <property type="project" value="InterPro"/>
</dbReference>
<dbReference type="GO" id="GO:0006298">
    <property type="term" value="P:mismatch repair"/>
    <property type="evidence" value="ECO:0007669"/>
    <property type="project" value="UniProtKB-UniRule"/>
</dbReference>
<dbReference type="CDD" id="cd16926">
    <property type="entry name" value="HATPase_MutL-MLH-PMS-like"/>
    <property type="match status" value="1"/>
</dbReference>
<evidence type="ECO:0000313" key="10">
    <source>
        <dbReference type="Proteomes" id="UP000183104"/>
    </source>
</evidence>
<dbReference type="Gene3D" id="3.30.1370.100">
    <property type="entry name" value="MutL, C-terminal domain, regulatory subdomain"/>
    <property type="match status" value="1"/>
</dbReference>
<evidence type="ECO:0000313" key="9">
    <source>
        <dbReference type="EMBL" id="SCX84651.1"/>
    </source>
</evidence>
<keyword evidence="10" id="KW-1185">Reference proteome</keyword>
<dbReference type="Pfam" id="PF13589">
    <property type="entry name" value="HATPase_c_3"/>
    <property type="match status" value="1"/>
</dbReference>
<dbReference type="GO" id="GO:0005524">
    <property type="term" value="F:ATP binding"/>
    <property type="evidence" value="ECO:0007669"/>
    <property type="project" value="InterPro"/>
</dbReference>
<name>A0A1G5B3H7_9GAMM</name>
<accession>A0A1G5B3H7</accession>
<dbReference type="GO" id="GO:0030983">
    <property type="term" value="F:mismatched DNA binding"/>
    <property type="evidence" value="ECO:0007669"/>
    <property type="project" value="InterPro"/>
</dbReference>
<protein>
    <recommendedName>
        <fullName evidence="2 5">DNA mismatch repair protein MutL</fullName>
    </recommendedName>
</protein>
<dbReference type="GO" id="GO:0140664">
    <property type="term" value="F:ATP-dependent DNA damage sensor activity"/>
    <property type="evidence" value="ECO:0007669"/>
    <property type="project" value="InterPro"/>
</dbReference>
<dbReference type="InterPro" id="IPR020667">
    <property type="entry name" value="DNA_mismatch_repair_MutL"/>
</dbReference>
<dbReference type="STRING" id="381306.AN478_08740"/>
<comment type="similarity">
    <text evidence="1 5">Belongs to the DNA mismatch repair MutL/HexB family.</text>
</comment>
<feature type="compositionally biased region" description="Basic residues" evidence="6">
    <location>
        <begin position="1"/>
        <end position="10"/>
    </location>
</feature>
<dbReference type="PANTHER" id="PTHR10073:SF12">
    <property type="entry name" value="DNA MISMATCH REPAIR PROTEIN MLH1"/>
    <property type="match status" value="1"/>
</dbReference>
<dbReference type="PROSITE" id="PS00058">
    <property type="entry name" value="DNA_MISMATCH_REPAIR_1"/>
    <property type="match status" value="1"/>
</dbReference>
<feature type="region of interest" description="Disordered" evidence="6">
    <location>
        <begin position="1"/>
        <end position="23"/>
    </location>
</feature>
<dbReference type="InterPro" id="IPR020568">
    <property type="entry name" value="Ribosomal_Su5_D2-typ_SF"/>
</dbReference>
<dbReference type="NCBIfam" id="NF000949">
    <property type="entry name" value="PRK00095.1-2"/>
    <property type="match status" value="1"/>
</dbReference>
<feature type="compositionally biased region" description="Low complexity" evidence="6">
    <location>
        <begin position="384"/>
        <end position="394"/>
    </location>
</feature>
<feature type="compositionally biased region" description="Gly residues" evidence="6">
    <location>
        <begin position="374"/>
        <end position="383"/>
    </location>
</feature>
<dbReference type="SMART" id="SM01340">
    <property type="entry name" value="DNA_mis_repair"/>
    <property type="match status" value="1"/>
</dbReference>
<reference evidence="10" key="1">
    <citation type="submission" date="2016-10" db="EMBL/GenBank/DDBJ databases">
        <authorList>
            <person name="Varghese N."/>
        </authorList>
    </citation>
    <scope>NUCLEOTIDE SEQUENCE [LARGE SCALE GENOMIC DNA]</scope>
    <source>
        <strain evidence="10">HL 19</strain>
    </source>
</reference>
<keyword evidence="3 5" id="KW-0227">DNA damage</keyword>
<dbReference type="Proteomes" id="UP000183104">
    <property type="component" value="Unassembled WGS sequence"/>
</dbReference>
<dbReference type="Gene3D" id="3.30.565.10">
    <property type="entry name" value="Histidine kinase-like ATPase, C-terminal domain"/>
    <property type="match status" value="1"/>
</dbReference>
<evidence type="ECO:0000256" key="5">
    <source>
        <dbReference type="HAMAP-Rule" id="MF_00149"/>
    </source>
</evidence>
<dbReference type="GO" id="GO:0016887">
    <property type="term" value="F:ATP hydrolysis activity"/>
    <property type="evidence" value="ECO:0007669"/>
    <property type="project" value="InterPro"/>
</dbReference>
<dbReference type="InterPro" id="IPR042121">
    <property type="entry name" value="MutL_C_regsub"/>
</dbReference>
<dbReference type="InterPro" id="IPR037198">
    <property type="entry name" value="MutL_C_sf"/>
</dbReference>
<dbReference type="SUPFAM" id="SSF118116">
    <property type="entry name" value="DNA mismatch repair protein MutL"/>
    <property type="match status" value="1"/>
</dbReference>
<dbReference type="InterPro" id="IPR002099">
    <property type="entry name" value="MutL/Mlh/PMS"/>
</dbReference>
<feature type="region of interest" description="Disordered" evidence="6">
    <location>
        <begin position="353"/>
        <end position="394"/>
    </location>
</feature>
<dbReference type="EMBL" id="FMUN01000001">
    <property type="protein sequence ID" value="SCX84651.1"/>
    <property type="molecule type" value="Genomic_DNA"/>
</dbReference>
<evidence type="ECO:0000259" key="7">
    <source>
        <dbReference type="SMART" id="SM00853"/>
    </source>
</evidence>
<comment type="function">
    <text evidence="5">This protein is involved in the repair of mismatches in DNA. It is required for dam-dependent methyl-directed DNA mismatch repair. May act as a 'molecular matchmaker', a protein that promotes the formation of a stable complex between two or more DNA-binding proteins in an ATP-dependent manner without itself being part of a final effector complex.</text>
</comment>
<dbReference type="InterPro" id="IPR014721">
    <property type="entry name" value="Ribsml_uS5_D2-typ_fold_subgr"/>
</dbReference>
<dbReference type="Pfam" id="PF01119">
    <property type="entry name" value="DNA_mis_repair"/>
    <property type="match status" value="1"/>
</dbReference>
<evidence type="ECO:0000256" key="3">
    <source>
        <dbReference type="ARBA" id="ARBA00022763"/>
    </source>
</evidence>
<dbReference type="SMART" id="SM00853">
    <property type="entry name" value="MutL_C"/>
    <property type="match status" value="1"/>
</dbReference>
<keyword evidence="4 5" id="KW-0234">DNA repair</keyword>
<dbReference type="PANTHER" id="PTHR10073">
    <property type="entry name" value="DNA MISMATCH REPAIR PROTEIN MLH, PMS, MUTL"/>
    <property type="match status" value="1"/>
</dbReference>
<proteinExistence type="inferred from homology"/>
<evidence type="ECO:0000256" key="4">
    <source>
        <dbReference type="ARBA" id="ARBA00023204"/>
    </source>
</evidence>
<dbReference type="InterPro" id="IPR013507">
    <property type="entry name" value="DNA_mismatch_S5_2-like"/>
</dbReference>
<dbReference type="Gene3D" id="3.30.230.10">
    <property type="match status" value="1"/>
</dbReference>
<feature type="compositionally biased region" description="Low complexity" evidence="6">
    <location>
        <begin position="428"/>
        <end position="439"/>
    </location>
</feature>
<feature type="region of interest" description="Disordered" evidence="6">
    <location>
        <begin position="419"/>
        <end position="441"/>
    </location>
</feature>
<evidence type="ECO:0000256" key="6">
    <source>
        <dbReference type="SAM" id="MobiDB-lite"/>
    </source>
</evidence>
<feature type="domain" description="MutL C-terminal dimerisation" evidence="7">
    <location>
        <begin position="446"/>
        <end position="589"/>
    </location>
</feature>
<dbReference type="SUPFAM" id="SSF55874">
    <property type="entry name" value="ATPase domain of HSP90 chaperone/DNA topoisomerase II/histidine kinase"/>
    <property type="match status" value="1"/>
</dbReference>
<dbReference type="InterPro" id="IPR036890">
    <property type="entry name" value="HATPase_C_sf"/>
</dbReference>
<dbReference type="HAMAP" id="MF_00149">
    <property type="entry name" value="DNA_mis_repair"/>
    <property type="match status" value="1"/>
</dbReference>
<dbReference type="CDD" id="cd03482">
    <property type="entry name" value="MutL_Trans_MutL"/>
    <property type="match status" value="1"/>
</dbReference>
<organism evidence="9 10">
    <name type="scientific">Thiohalorhabdus denitrificans</name>
    <dbReference type="NCBI Taxonomy" id="381306"/>
    <lineage>
        <taxon>Bacteria</taxon>
        <taxon>Pseudomonadati</taxon>
        <taxon>Pseudomonadota</taxon>
        <taxon>Gammaproteobacteria</taxon>
        <taxon>Thiohalorhabdales</taxon>
        <taxon>Thiohalorhabdaceae</taxon>
        <taxon>Thiohalorhabdus</taxon>
    </lineage>
</organism>
<evidence type="ECO:0000256" key="1">
    <source>
        <dbReference type="ARBA" id="ARBA00006082"/>
    </source>
</evidence>
<evidence type="ECO:0000259" key="8">
    <source>
        <dbReference type="SMART" id="SM01340"/>
    </source>
</evidence>
<dbReference type="InterPro" id="IPR042120">
    <property type="entry name" value="MutL_C_dimsub"/>
</dbReference>
<dbReference type="SUPFAM" id="SSF54211">
    <property type="entry name" value="Ribosomal protein S5 domain 2-like"/>
    <property type="match status" value="1"/>
</dbReference>
<dbReference type="Pfam" id="PF08676">
    <property type="entry name" value="MutL_C"/>
    <property type="match status" value="1"/>
</dbReference>
<gene>
    <name evidence="5" type="primary">mutL</name>
    <name evidence="9" type="ORF">SAMN05661077_0656</name>
</gene>
<feature type="domain" description="DNA mismatch repair protein S5" evidence="8">
    <location>
        <begin position="233"/>
        <end position="352"/>
    </location>
</feature>
<dbReference type="Gene3D" id="3.30.1540.20">
    <property type="entry name" value="MutL, C-terminal domain, dimerisation subdomain"/>
    <property type="match status" value="1"/>
</dbReference>
<evidence type="ECO:0000256" key="2">
    <source>
        <dbReference type="ARBA" id="ARBA00021975"/>
    </source>
</evidence>
<dbReference type="InterPro" id="IPR014790">
    <property type="entry name" value="MutL_C"/>
</dbReference>
<dbReference type="AlphaFoldDB" id="A0A1G5B3H7"/>
<sequence length="633" mass="68368">MAPRKGRRPATTRSPDPCPERPVMSIRQLPEHLANQIAAGEVVERPASVVKELVENSLDAGADRIAIEVEQGGGKLIRVRDNGQGMDPEEAPRALAPHATSKLRDVADLSRIATLGFRGEALPSIASVSRLTLTTREAGGEEGVKVAPGADGLEVVPSAHPPGTTVEVRDLFHNTPARRKFLRTEKTELSHVVEAVRRAALGTMDTAFILSHNGRSHFQLPAVETWEDAERRVGRLLGDQFAENAVHLVQDSGDGLRLSGWVILPTAARGQRDQQYFFVNRRPVRDRLLGHAVAEAYRDVLYQDRHPAYALFLEVDPAEVDVNVHPTKHEVRFSDGRRIHAFIRHAVEEALGAVRPGEPAARREQAERAPAPGSAGGPGGRPDGSGSPPAGGQARLGLREASAAYAELYGSAALAPAVEEAEAGPGEGPESPGSADEGGAPALGHALAQIHGAFILAQTEDGVVLVDQHAAHERITYERLKRAYQEEGVERQALLVPVAVNLAERQMVLLEEEAGTLERLGFQVDPAGPRRALIREAPAMLAEADLGLLLERTLDTLARYGSGAPVAEAANEVLAEMGCHGSVRVNRRLTREEMDALLRDLERTERGGQCNHGRPTYVHLSMQALDRFFLRGE</sequence>
<dbReference type="InterPro" id="IPR038973">
    <property type="entry name" value="MutL/Mlh/Pms-like"/>
</dbReference>
<dbReference type="NCBIfam" id="TIGR00585">
    <property type="entry name" value="mutl"/>
    <property type="match status" value="1"/>
</dbReference>
<dbReference type="InterPro" id="IPR014762">
    <property type="entry name" value="DNA_mismatch_repair_CS"/>
</dbReference>